<evidence type="ECO:0000256" key="1">
    <source>
        <dbReference type="SAM" id="MobiDB-lite"/>
    </source>
</evidence>
<feature type="compositionally biased region" description="Polar residues" evidence="1">
    <location>
        <begin position="221"/>
        <end position="235"/>
    </location>
</feature>
<name>A0A9P6HME7_9AGAM</name>
<reference evidence="2" key="2">
    <citation type="submission" date="2020-11" db="EMBL/GenBank/DDBJ databases">
        <authorList>
            <consortium name="DOE Joint Genome Institute"/>
            <person name="Kuo A."/>
            <person name="Miyauchi S."/>
            <person name="Kiss E."/>
            <person name="Drula E."/>
            <person name="Kohler A."/>
            <person name="Sanchez-Garcia M."/>
            <person name="Andreopoulos B."/>
            <person name="Barry K.W."/>
            <person name="Bonito G."/>
            <person name="Buee M."/>
            <person name="Carver A."/>
            <person name="Chen C."/>
            <person name="Cichocki N."/>
            <person name="Clum A."/>
            <person name="Culley D."/>
            <person name="Crous P.W."/>
            <person name="Fauchery L."/>
            <person name="Girlanda M."/>
            <person name="Hayes R."/>
            <person name="Keri Z."/>
            <person name="Labutti K."/>
            <person name="Lipzen A."/>
            <person name="Lombard V."/>
            <person name="Magnuson J."/>
            <person name="Maillard F."/>
            <person name="Morin E."/>
            <person name="Murat C."/>
            <person name="Nolan M."/>
            <person name="Ohm R."/>
            <person name="Pangilinan J."/>
            <person name="Pereira M."/>
            <person name="Perotto S."/>
            <person name="Peter M."/>
            <person name="Riley R."/>
            <person name="Sitrit Y."/>
            <person name="Stielow B."/>
            <person name="Szollosi G."/>
            <person name="Zifcakova L."/>
            <person name="Stursova M."/>
            <person name="Spatafora J.W."/>
            <person name="Tedersoo L."/>
            <person name="Vaario L.-M."/>
            <person name="Yamada A."/>
            <person name="Yan M."/>
            <person name="Wang P."/>
            <person name="Xu J."/>
            <person name="Bruns T."/>
            <person name="Baldrian P."/>
            <person name="Vilgalys R."/>
            <person name="Henrissat B."/>
            <person name="Grigoriev I.V."/>
            <person name="Hibbett D."/>
            <person name="Nagy L.G."/>
            <person name="Martin F.M."/>
        </authorList>
    </citation>
    <scope>NUCLEOTIDE SEQUENCE</scope>
    <source>
        <strain evidence="2">UH-Tt-Lm1</strain>
    </source>
</reference>
<reference evidence="2" key="1">
    <citation type="journal article" date="2020" name="Nat. Commun.">
        <title>Large-scale genome sequencing of mycorrhizal fungi provides insights into the early evolution of symbiotic traits.</title>
        <authorList>
            <person name="Miyauchi S."/>
            <person name="Kiss E."/>
            <person name="Kuo A."/>
            <person name="Drula E."/>
            <person name="Kohler A."/>
            <person name="Sanchez-Garcia M."/>
            <person name="Morin E."/>
            <person name="Andreopoulos B."/>
            <person name="Barry K.W."/>
            <person name="Bonito G."/>
            <person name="Buee M."/>
            <person name="Carver A."/>
            <person name="Chen C."/>
            <person name="Cichocki N."/>
            <person name="Clum A."/>
            <person name="Culley D."/>
            <person name="Crous P.W."/>
            <person name="Fauchery L."/>
            <person name="Girlanda M."/>
            <person name="Hayes R.D."/>
            <person name="Keri Z."/>
            <person name="LaButti K."/>
            <person name="Lipzen A."/>
            <person name="Lombard V."/>
            <person name="Magnuson J."/>
            <person name="Maillard F."/>
            <person name="Murat C."/>
            <person name="Nolan M."/>
            <person name="Ohm R.A."/>
            <person name="Pangilinan J."/>
            <person name="Pereira M.F."/>
            <person name="Perotto S."/>
            <person name="Peter M."/>
            <person name="Pfister S."/>
            <person name="Riley R."/>
            <person name="Sitrit Y."/>
            <person name="Stielow J.B."/>
            <person name="Szollosi G."/>
            <person name="Zifcakova L."/>
            <person name="Stursova M."/>
            <person name="Spatafora J.W."/>
            <person name="Tedersoo L."/>
            <person name="Vaario L.M."/>
            <person name="Yamada A."/>
            <person name="Yan M."/>
            <person name="Wang P."/>
            <person name="Xu J."/>
            <person name="Bruns T."/>
            <person name="Baldrian P."/>
            <person name="Vilgalys R."/>
            <person name="Dunand C."/>
            <person name="Henrissat B."/>
            <person name="Grigoriev I.V."/>
            <person name="Hibbett D."/>
            <person name="Nagy L.G."/>
            <person name="Martin F.M."/>
        </authorList>
    </citation>
    <scope>NUCLEOTIDE SEQUENCE</scope>
    <source>
        <strain evidence="2">UH-Tt-Lm1</strain>
    </source>
</reference>
<dbReference type="AlphaFoldDB" id="A0A9P6HME7"/>
<proteinExistence type="predicted"/>
<protein>
    <submittedName>
        <fullName evidence="2">Uncharacterized protein</fullName>
    </submittedName>
</protein>
<feature type="region of interest" description="Disordered" evidence="1">
    <location>
        <begin position="210"/>
        <end position="235"/>
    </location>
</feature>
<evidence type="ECO:0000313" key="3">
    <source>
        <dbReference type="Proteomes" id="UP000736335"/>
    </source>
</evidence>
<comment type="caution">
    <text evidence="2">The sequence shown here is derived from an EMBL/GenBank/DDBJ whole genome shotgun (WGS) entry which is preliminary data.</text>
</comment>
<dbReference type="EMBL" id="WIUZ02000002">
    <property type="protein sequence ID" value="KAF9790499.1"/>
    <property type="molecule type" value="Genomic_DNA"/>
</dbReference>
<accession>A0A9P6HME7</accession>
<organism evidence="2 3">
    <name type="scientific">Thelephora terrestris</name>
    <dbReference type="NCBI Taxonomy" id="56493"/>
    <lineage>
        <taxon>Eukaryota</taxon>
        <taxon>Fungi</taxon>
        <taxon>Dikarya</taxon>
        <taxon>Basidiomycota</taxon>
        <taxon>Agaricomycotina</taxon>
        <taxon>Agaricomycetes</taxon>
        <taxon>Thelephorales</taxon>
        <taxon>Thelephoraceae</taxon>
        <taxon>Thelephora</taxon>
    </lineage>
</organism>
<dbReference type="OrthoDB" id="3222453at2759"/>
<dbReference type="Proteomes" id="UP000736335">
    <property type="component" value="Unassembled WGS sequence"/>
</dbReference>
<sequence>MAPKPPPYWDLYREQTIPVADSKRIQPGDVGYVRKGRFHLLFSASLSPVQESDAPQSFEILTVGRIVCDVPVPAGPLKTETAQVIKERLIPIPSPTPASSPPSSSSGEKGALLLTKYPMYREDVEREGHFKEYTRKHYNSWVEFARQNGHGDGDLNPVLVTGVDRTRDFVMLCYSKDNDRVINCEFTTPIPGANDYGKWNFPDEFVHTNHSPQTLRGPLPTQVTDPTSSGDNDPETISDQHVFIRYFTVRKRLWVPMVIKASAGPHELGGGGYGYDDDGSPLEVLCGSDQGPDLLYTPSNLSDGDGCSPASTDTECDSVVHNIRAGGRDDFDVIADYVFQVSWEQVC</sequence>
<evidence type="ECO:0000313" key="2">
    <source>
        <dbReference type="EMBL" id="KAF9790499.1"/>
    </source>
</evidence>
<gene>
    <name evidence="2" type="ORF">BJ322DRAFT_393495</name>
</gene>
<keyword evidence="3" id="KW-1185">Reference proteome</keyword>